<dbReference type="PANTHER" id="PTHR37164:SF1">
    <property type="entry name" value="BACTERIOHEMERYTHRIN"/>
    <property type="match status" value="1"/>
</dbReference>
<keyword evidence="2" id="KW-0813">Transport</keyword>
<keyword evidence="3" id="KW-0479">Metal-binding</keyword>
<evidence type="ECO:0000313" key="7">
    <source>
        <dbReference type="Proteomes" id="UP001410394"/>
    </source>
</evidence>
<feature type="domain" description="Hemerythrin-like" evidence="5">
    <location>
        <begin position="11"/>
        <end position="117"/>
    </location>
</feature>
<dbReference type="InterPro" id="IPR050669">
    <property type="entry name" value="Hemerythrin"/>
</dbReference>
<evidence type="ECO:0000256" key="1">
    <source>
        <dbReference type="ARBA" id="ARBA00010587"/>
    </source>
</evidence>
<dbReference type="RefSeq" id="WP_345918385.1">
    <property type="nucleotide sequence ID" value="NZ_JBDIVE010000002.1"/>
</dbReference>
<dbReference type="PANTHER" id="PTHR37164">
    <property type="entry name" value="BACTERIOHEMERYTHRIN"/>
    <property type="match status" value="1"/>
</dbReference>
<dbReference type="Pfam" id="PF01814">
    <property type="entry name" value="Hemerythrin"/>
    <property type="match status" value="1"/>
</dbReference>
<dbReference type="PROSITE" id="PS00550">
    <property type="entry name" value="HEMERYTHRINS"/>
    <property type="match status" value="1"/>
</dbReference>
<accession>A0ABU9YV99</accession>
<dbReference type="EMBL" id="JBDIVE010000002">
    <property type="protein sequence ID" value="MEN3067615.1"/>
    <property type="molecule type" value="Genomic_DNA"/>
</dbReference>
<protein>
    <submittedName>
        <fullName evidence="6">Bacteriohemerythrin</fullName>
    </submittedName>
</protein>
<keyword evidence="7" id="KW-1185">Reference proteome</keyword>
<dbReference type="SUPFAM" id="SSF47188">
    <property type="entry name" value="Hemerythrin-like"/>
    <property type="match status" value="1"/>
</dbReference>
<dbReference type="Proteomes" id="UP001410394">
    <property type="component" value="Unassembled WGS sequence"/>
</dbReference>
<evidence type="ECO:0000256" key="2">
    <source>
        <dbReference type="ARBA" id="ARBA00022621"/>
    </source>
</evidence>
<dbReference type="NCBIfam" id="NF033749">
    <property type="entry name" value="bact_hemeryth"/>
    <property type="match status" value="1"/>
</dbReference>
<evidence type="ECO:0000256" key="4">
    <source>
        <dbReference type="ARBA" id="ARBA00023004"/>
    </source>
</evidence>
<dbReference type="InterPro" id="IPR012827">
    <property type="entry name" value="Hemerythrin_metal-bd"/>
</dbReference>
<dbReference type="NCBIfam" id="TIGR02481">
    <property type="entry name" value="hemeryth_dom"/>
    <property type="match status" value="1"/>
</dbReference>
<reference evidence="6 7" key="1">
    <citation type="journal article" date="2018" name="Int. J. Syst. Evol. Microbiol.">
        <title>Uliginosibacterium sediminicola sp. nov., isolated from freshwater sediment.</title>
        <authorList>
            <person name="Hwang W.M."/>
            <person name="Kim S.M."/>
            <person name="Kang K."/>
            <person name="Ahn T.Y."/>
        </authorList>
    </citation>
    <scope>NUCLEOTIDE SEQUENCE [LARGE SCALE GENOMIC DNA]</scope>
    <source>
        <strain evidence="6 7">M1-21</strain>
    </source>
</reference>
<evidence type="ECO:0000256" key="3">
    <source>
        <dbReference type="ARBA" id="ARBA00022723"/>
    </source>
</evidence>
<keyword evidence="4" id="KW-0408">Iron</keyword>
<gene>
    <name evidence="6" type="ORF">ABDB84_03925</name>
</gene>
<name>A0ABU9YV99_9RHOO</name>
<dbReference type="InterPro" id="IPR012312">
    <property type="entry name" value="Hemerythrin-like"/>
</dbReference>
<comment type="similarity">
    <text evidence="1">Belongs to the hemerythrin family.</text>
</comment>
<keyword evidence="2" id="KW-0561">Oxygen transport</keyword>
<proteinExistence type="inferred from homology"/>
<dbReference type="InterPro" id="IPR016131">
    <property type="entry name" value="Haemerythrin_Fe_BS"/>
</dbReference>
<sequence>MKWDEHLSVGDTLIDEDHRQLFSMVERFRQAMRSGQERDVLGDILDELVHYTVGHFEREEYFMRRVNYANYTRHKAEHDRLISEVQYLKHSFHHGFLNLSDRVDNFLSKLLSEHIRRFDCELASAAQAADKSAIGLKS</sequence>
<organism evidence="6 7">
    <name type="scientific">Uliginosibacterium sediminicola</name>
    <dbReference type="NCBI Taxonomy" id="2024550"/>
    <lineage>
        <taxon>Bacteria</taxon>
        <taxon>Pseudomonadati</taxon>
        <taxon>Pseudomonadota</taxon>
        <taxon>Betaproteobacteria</taxon>
        <taxon>Rhodocyclales</taxon>
        <taxon>Zoogloeaceae</taxon>
        <taxon>Uliginosibacterium</taxon>
    </lineage>
</organism>
<dbReference type="InterPro" id="IPR035938">
    <property type="entry name" value="Hemerythrin-like_sf"/>
</dbReference>
<dbReference type="CDD" id="cd12107">
    <property type="entry name" value="Hemerythrin"/>
    <property type="match status" value="1"/>
</dbReference>
<evidence type="ECO:0000313" key="6">
    <source>
        <dbReference type="EMBL" id="MEN3067615.1"/>
    </source>
</evidence>
<comment type="caution">
    <text evidence="6">The sequence shown here is derived from an EMBL/GenBank/DDBJ whole genome shotgun (WGS) entry which is preliminary data.</text>
</comment>
<dbReference type="Gene3D" id="1.20.120.50">
    <property type="entry name" value="Hemerythrin-like"/>
    <property type="match status" value="1"/>
</dbReference>
<evidence type="ECO:0000259" key="5">
    <source>
        <dbReference type="Pfam" id="PF01814"/>
    </source>
</evidence>